<feature type="compositionally biased region" description="Acidic residues" evidence="6">
    <location>
        <begin position="160"/>
        <end position="170"/>
    </location>
</feature>
<evidence type="ECO:0000313" key="9">
    <source>
        <dbReference type="Proteomes" id="UP000265703"/>
    </source>
</evidence>
<evidence type="ECO:0000256" key="1">
    <source>
        <dbReference type="ARBA" id="ARBA00022527"/>
    </source>
</evidence>
<feature type="domain" description="Protein kinase" evidence="7">
    <location>
        <begin position="1"/>
        <end position="113"/>
    </location>
</feature>
<dbReference type="GO" id="GO:0007254">
    <property type="term" value="P:JNK cascade"/>
    <property type="evidence" value="ECO:0007669"/>
    <property type="project" value="TreeGrafter"/>
</dbReference>
<feature type="compositionally biased region" description="Low complexity" evidence="6">
    <location>
        <begin position="226"/>
        <end position="241"/>
    </location>
</feature>
<organism evidence="8 9">
    <name type="scientific">Glomus cerebriforme</name>
    <dbReference type="NCBI Taxonomy" id="658196"/>
    <lineage>
        <taxon>Eukaryota</taxon>
        <taxon>Fungi</taxon>
        <taxon>Fungi incertae sedis</taxon>
        <taxon>Mucoromycota</taxon>
        <taxon>Glomeromycotina</taxon>
        <taxon>Glomeromycetes</taxon>
        <taxon>Glomerales</taxon>
        <taxon>Glomeraceae</taxon>
        <taxon>Glomus</taxon>
    </lineage>
</organism>
<dbReference type="GO" id="GO:0005524">
    <property type="term" value="F:ATP binding"/>
    <property type="evidence" value="ECO:0007669"/>
    <property type="project" value="UniProtKB-KW"/>
</dbReference>
<dbReference type="InterPro" id="IPR000719">
    <property type="entry name" value="Prot_kinase_dom"/>
</dbReference>
<evidence type="ECO:0000256" key="3">
    <source>
        <dbReference type="ARBA" id="ARBA00022741"/>
    </source>
</evidence>
<keyword evidence="4 8" id="KW-0418">Kinase</keyword>
<accession>A0A397T7B1</accession>
<evidence type="ECO:0000256" key="6">
    <source>
        <dbReference type="SAM" id="MobiDB-lite"/>
    </source>
</evidence>
<dbReference type="Proteomes" id="UP000265703">
    <property type="component" value="Unassembled WGS sequence"/>
</dbReference>
<keyword evidence="5" id="KW-0067">ATP-binding</keyword>
<evidence type="ECO:0000256" key="5">
    <source>
        <dbReference type="ARBA" id="ARBA00022840"/>
    </source>
</evidence>
<proteinExistence type="predicted"/>
<dbReference type="GO" id="GO:0004709">
    <property type="term" value="F:MAP kinase kinase kinase activity"/>
    <property type="evidence" value="ECO:0007669"/>
    <property type="project" value="TreeGrafter"/>
</dbReference>
<feature type="non-terminal residue" evidence="8">
    <location>
        <position position="1"/>
    </location>
</feature>
<protein>
    <submittedName>
        <fullName evidence="8">Kinase-like domain-containing protein</fullName>
    </submittedName>
</protein>
<name>A0A397T7B1_9GLOM</name>
<reference evidence="8 9" key="1">
    <citation type="submission" date="2018-06" db="EMBL/GenBank/DDBJ databases">
        <title>Comparative genomics reveals the genomic features of Rhizophagus irregularis, R. cerebriforme, R. diaphanum and Gigaspora rosea, and their symbiotic lifestyle signature.</title>
        <authorList>
            <person name="Morin E."/>
            <person name="San Clemente H."/>
            <person name="Chen E.C.H."/>
            <person name="De La Providencia I."/>
            <person name="Hainaut M."/>
            <person name="Kuo A."/>
            <person name="Kohler A."/>
            <person name="Murat C."/>
            <person name="Tang N."/>
            <person name="Roy S."/>
            <person name="Loubradou J."/>
            <person name="Henrissat B."/>
            <person name="Grigoriev I.V."/>
            <person name="Corradi N."/>
            <person name="Roux C."/>
            <person name="Martin F.M."/>
        </authorList>
    </citation>
    <scope>NUCLEOTIDE SEQUENCE [LARGE SCALE GENOMIC DNA]</scope>
    <source>
        <strain evidence="8 9">DAOM 227022</strain>
    </source>
</reference>
<feature type="region of interest" description="Disordered" evidence="6">
    <location>
        <begin position="226"/>
        <end position="249"/>
    </location>
</feature>
<gene>
    <name evidence="8" type="ORF">C1645_760710</name>
</gene>
<dbReference type="AlphaFoldDB" id="A0A397T7B1"/>
<dbReference type="EMBL" id="QKYT01000088">
    <property type="protein sequence ID" value="RIA94148.1"/>
    <property type="molecule type" value="Genomic_DNA"/>
</dbReference>
<dbReference type="SUPFAM" id="SSF56112">
    <property type="entry name" value="Protein kinase-like (PK-like)"/>
    <property type="match status" value="1"/>
</dbReference>
<dbReference type="InterPro" id="IPR011009">
    <property type="entry name" value="Kinase-like_dom_sf"/>
</dbReference>
<keyword evidence="3" id="KW-0547">Nucleotide-binding</keyword>
<dbReference type="Gene3D" id="1.10.510.10">
    <property type="entry name" value="Transferase(Phosphotransferase) domain 1"/>
    <property type="match status" value="1"/>
</dbReference>
<dbReference type="GO" id="GO:0006955">
    <property type="term" value="P:immune response"/>
    <property type="evidence" value="ECO:0007669"/>
    <property type="project" value="TreeGrafter"/>
</dbReference>
<dbReference type="PROSITE" id="PS50011">
    <property type="entry name" value="PROTEIN_KINASE_DOM"/>
    <property type="match status" value="1"/>
</dbReference>
<dbReference type="PANTHER" id="PTHR46716:SF1">
    <property type="entry name" value="MITOGEN-ACTIVATED PROTEIN KINASE KINASE KINASE 7"/>
    <property type="match status" value="1"/>
</dbReference>
<dbReference type="PANTHER" id="PTHR46716">
    <property type="entry name" value="MITOGEN-ACTIVATED PROTEIN KINASE KINASE KINASE 7"/>
    <property type="match status" value="1"/>
</dbReference>
<evidence type="ECO:0000256" key="2">
    <source>
        <dbReference type="ARBA" id="ARBA00022679"/>
    </source>
</evidence>
<evidence type="ECO:0000256" key="4">
    <source>
        <dbReference type="ARBA" id="ARBA00022777"/>
    </source>
</evidence>
<evidence type="ECO:0000313" key="8">
    <source>
        <dbReference type="EMBL" id="RIA94148.1"/>
    </source>
</evidence>
<keyword evidence="9" id="KW-1185">Reference proteome</keyword>
<feature type="region of interest" description="Disordered" evidence="6">
    <location>
        <begin position="144"/>
        <end position="170"/>
    </location>
</feature>
<evidence type="ECO:0000259" key="7">
    <source>
        <dbReference type="PROSITE" id="PS50011"/>
    </source>
</evidence>
<dbReference type="Pfam" id="PF07714">
    <property type="entry name" value="PK_Tyr_Ser-Thr"/>
    <property type="match status" value="1"/>
</dbReference>
<comment type="caution">
    <text evidence="8">The sequence shown here is derived from an EMBL/GenBank/DDBJ whole genome shotgun (WGS) entry which is preliminary data.</text>
</comment>
<dbReference type="OrthoDB" id="25946at2759"/>
<sequence length="269" mass="30742">LCRSINEGQSEACGVMPYMTPEVLRGDQYTKAADIYSFGILMNELMSEEFPHNNIPFDQFLAIDICNGLRPNISEDTPQLIADLIRKCWDAKIENRPTAKELFQTLAKWQVILLNEKDEEDNDEIITFDNFQDAMKFIGENIIVSGNDKDDDSDNKSDSNDEDSEDSYSEEIENIYKNAEYIDDDDDDDFDDSDFTGHVIEISNSITSQIKKCKKIREAKLKNSFSENNSNNIETTTSSQERCTSKSYSFDDLPEPVNLLSDSFDSMRI</sequence>
<keyword evidence="2" id="KW-0808">Transferase</keyword>
<dbReference type="InterPro" id="IPR001245">
    <property type="entry name" value="Ser-Thr/Tyr_kinase_cat_dom"/>
</dbReference>
<keyword evidence="1" id="KW-0723">Serine/threonine-protein kinase</keyword>